<dbReference type="AlphaFoldDB" id="A0A9D4FL17"/>
<name>A0A9D4FL17_DREPO</name>
<evidence type="ECO:0000313" key="2">
    <source>
        <dbReference type="EMBL" id="KAH3799183.1"/>
    </source>
</evidence>
<feature type="region of interest" description="Disordered" evidence="1">
    <location>
        <begin position="219"/>
        <end position="241"/>
    </location>
</feature>
<evidence type="ECO:0000313" key="3">
    <source>
        <dbReference type="Proteomes" id="UP000828390"/>
    </source>
</evidence>
<reference evidence="2" key="2">
    <citation type="submission" date="2020-11" db="EMBL/GenBank/DDBJ databases">
        <authorList>
            <person name="McCartney M.A."/>
            <person name="Auch B."/>
            <person name="Kono T."/>
            <person name="Mallez S."/>
            <person name="Becker A."/>
            <person name="Gohl D.M."/>
            <person name="Silverstein K.A.T."/>
            <person name="Koren S."/>
            <person name="Bechman K.B."/>
            <person name="Herman A."/>
            <person name="Abrahante J.E."/>
            <person name="Garbe J."/>
        </authorList>
    </citation>
    <scope>NUCLEOTIDE SEQUENCE</scope>
    <source>
        <strain evidence="2">Duluth1</strain>
        <tissue evidence="2">Whole animal</tissue>
    </source>
</reference>
<proteinExistence type="predicted"/>
<feature type="compositionally biased region" description="Basic and acidic residues" evidence="1">
    <location>
        <begin position="225"/>
        <end position="241"/>
    </location>
</feature>
<keyword evidence="3" id="KW-1185">Reference proteome</keyword>
<dbReference type="EMBL" id="JAIWYP010000007">
    <property type="protein sequence ID" value="KAH3799183.1"/>
    <property type="molecule type" value="Genomic_DNA"/>
</dbReference>
<dbReference type="Proteomes" id="UP000828390">
    <property type="component" value="Unassembled WGS sequence"/>
</dbReference>
<accession>A0A9D4FL17</accession>
<feature type="compositionally biased region" description="Polar residues" evidence="1">
    <location>
        <begin position="60"/>
        <end position="70"/>
    </location>
</feature>
<gene>
    <name evidence="2" type="ORF">DPMN_152789</name>
</gene>
<evidence type="ECO:0000256" key="1">
    <source>
        <dbReference type="SAM" id="MobiDB-lite"/>
    </source>
</evidence>
<protein>
    <submittedName>
        <fullName evidence="2">Uncharacterized protein</fullName>
    </submittedName>
</protein>
<feature type="region of interest" description="Disordered" evidence="1">
    <location>
        <begin position="51"/>
        <end position="95"/>
    </location>
</feature>
<organism evidence="2 3">
    <name type="scientific">Dreissena polymorpha</name>
    <name type="common">Zebra mussel</name>
    <name type="synonym">Mytilus polymorpha</name>
    <dbReference type="NCBI Taxonomy" id="45954"/>
    <lineage>
        <taxon>Eukaryota</taxon>
        <taxon>Metazoa</taxon>
        <taxon>Spiralia</taxon>
        <taxon>Lophotrochozoa</taxon>
        <taxon>Mollusca</taxon>
        <taxon>Bivalvia</taxon>
        <taxon>Autobranchia</taxon>
        <taxon>Heteroconchia</taxon>
        <taxon>Euheterodonta</taxon>
        <taxon>Imparidentia</taxon>
        <taxon>Neoheterodontei</taxon>
        <taxon>Myida</taxon>
        <taxon>Dreissenoidea</taxon>
        <taxon>Dreissenidae</taxon>
        <taxon>Dreissena</taxon>
    </lineage>
</organism>
<reference evidence="2" key="1">
    <citation type="journal article" date="2019" name="bioRxiv">
        <title>The Genome of the Zebra Mussel, Dreissena polymorpha: A Resource for Invasive Species Research.</title>
        <authorList>
            <person name="McCartney M.A."/>
            <person name="Auch B."/>
            <person name="Kono T."/>
            <person name="Mallez S."/>
            <person name="Zhang Y."/>
            <person name="Obille A."/>
            <person name="Becker A."/>
            <person name="Abrahante J.E."/>
            <person name="Garbe J."/>
            <person name="Badalamenti J.P."/>
            <person name="Herman A."/>
            <person name="Mangelson H."/>
            <person name="Liachko I."/>
            <person name="Sullivan S."/>
            <person name="Sone E.D."/>
            <person name="Koren S."/>
            <person name="Silverstein K.A.T."/>
            <person name="Beckman K.B."/>
            <person name="Gohl D.M."/>
        </authorList>
    </citation>
    <scope>NUCLEOTIDE SEQUENCE</scope>
    <source>
        <strain evidence="2">Duluth1</strain>
        <tissue evidence="2">Whole animal</tissue>
    </source>
</reference>
<comment type="caution">
    <text evidence="2">The sequence shown here is derived from an EMBL/GenBank/DDBJ whole genome shotgun (WGS) entry which is preliminary data.</text>
</comment>
<sequence>MFERRLMQCMRAAETPQPRYGSGSKNIERRCYICGSKYRLRRTCPDNGLAFRDEEKTTSEEPSVSDSNGTMRERPSLKPTLKPSFRPSLTPSSDAGATMVDVHVSRLSHVECCCPMPKQIKKLGIVVDRLDRRLDELMRKFGSSSPVYRHTRDERVKDQRFYLCGSQKCMKRQCPNCPRRTHGQKMSRLTKPVELHKDRANTVGSIRVLSGRQMVPNLVHQHRRNGSEEKDRLKEPYQKAV</sequence>